<dbReference type="GO" id="GO:0042597">
    <property type="term" value="C:periplasmic space"/>
    <property type="evidence" value="ECO:0007669"/>
    <property type="project" value="UniProtKB-SubCell"/>
</dbReference>
<accession>A0A6F8YV02</accession>
<dbReference type="EMBL" id="AP022871">
    <property type="protein sequence ID" value="BCB89904.1"/>
    <property type="molecule type" value="Genomic_DNA"/>
</dbReference>
<dbReference type="AlphaFoldDB" id="A0A6F8YV02"/>
<evidence type="ECO:0000256" key="1">
    <source>
        <dbReference type="ARBA" id="ARBA00004418"/>
    </source>
</evidence>
<gene>
    <name evidence="6" type="ORF">Psuf_072170</name>
</gene>
<dbReference type="Pfam" id="PF09084">
    <property type="entry name" value="NMT1"/>
    <property type="match status" value="1"/>
</dbReference>
<comment type="similarity">
    <text evidence="2">Belongs to the bacterial solute-binding protein SsuA/TauA family.</text>
</comment>
<evidence type="ECO:0000256" key="3">
    <source>
        <dbReference type="ARBA" id="ARBA00022729"/>
    </source>
</evidence>
<feature type="chain" id="PRO_5039592357" description="SsuA/THI5-like domain-containing protein" evidence="4">
    <location>
        <begin position="23"/>
        <end position="342"/>
    </location>
</feature>
<sequence length="342" mass="36901">MRRRATATRWLVVGTLAASVLAGCGSDDEGSPAATGGDAAKSGNLRIASVSSGMPDLPLLAALDDLRAQGYRPEYVALNQSAEIAAQGVASGRFEMGSGANNTFELAIQSGAKMKMVVDREDVIWGLYARDTVRSCTDLQGKKVAIHGPNSSSTAMVNYYIKENCPGTKPNFLVIEGSENRYAALLAGQIDASALELQDAVKLPSEPNGGQVHKVSDFAEDIPRLQVFSQFVNDEWAKANPQMVKDFIKALLLQHRKVDNNPAYLEELWNKYSKEFGSLDTGTQEAFKAYSTVFPPDGGMDPSAIEYSRDFFSTVGPEIKLSVEQIADTSYLEEVLAEIGKG</sequence>
<name>A0A6F8YV02_9ACTN</name>
<dbReference type="Gene3D" id="3.40.190.10">
    <property type="entry name" value="Periplasmic binding protein-like II"/>
    <property type="match status" value="2"/>
</dbReference>
<reference evidence="6 7" key="1">
    <citation type="submission" date="2020-03" db="EMBL/GenBank/DDBJ databases">
        <title>Whole genome shotgun sequence of Phytohabitans suffuscus NBRC 105367.</title>
        <authorList>
            <person name="Komaki H."/>
            <person name="Tamura T."/>
        </authorList>
    </citation>
    <scope>NUCLEOTIDE SEQUENCE [LARGE SCALE GENOMIC DNA]</scope>
    <source>
        <strain evidence="6 7">NBRC 105367</strain>
    </source>
</reference>
<comment type="subcellular location">
    <subcellularLocation>
        <location evidence="1">Periplasm</location>
    </subcellularLocation>
</comment>
<evidence type="ECO:0000256" key="2">
    <source>
        <dbReference type="ARBA" id="ARBA00010742"/>
    </source>
</evidence>
<feature type="domain" description="SsuA/THI5-like" evidence="5">
    <location>
        <begin position="82"/>
        <end position="252"/>
    </location>
</feature>
<dbReference type="InterPro" id="IPR015168">
    <property type="entry name" value="SsuA/THI5"/>
</dbReference>
<reference evidence="6 7" key="2">
    <citation type="submission" date="2020-03" db="EMBL/GenBank/DDBJ databases">
        <authorList>
            <person name="Ichikawa N."/>
            <person name="Kimura A."/>
            <person name="Kitahashi Y."/>
            <person name="Uohara A."/>
        </authorList>
    </citation>
    <scope>NUCLEOTIDE SEQUENCE [LARGE SCALE GENOMIC DNA]</scope>
    <source>
        <strain evidence="6 7">NBRC 105367</strain>
    </source>
</reference>
<evidence type="ECO:0000259" key="5">
    <source>
        <dbReference type="Pfam" id="PF09084"/>
    </source>
</evidence>
<proteinExistence type="inferred from homology"/>
<evidence type="ECO:0000256" key="4">
    <source>
        <dbReference type="SAM" id="SignalP"/>
    </source>
</evidence>
<dbReference type="PANTHER" id="PTHR30024">
    <property type="entry name" value="ALIPHATIC SULFONATES-BINDING PROTEIN-RELATED"/>
    <property type="match status" value="1"/>
</dbReference>
<keyword evidence="7" id="KW-1185">Reference proteome</keyword>
<dbReference type="Proteomes" id="UP000503011">
    <property type="component" value="Chromosome"/>
</dbReference>
<dbReference type="SUPFAM" id="SSF53850">
    <property type="entry name" value="Periplasmic binding protein-like II"/>
    <property type="match status" value="1"/>
</dbReference>
<dbReference type="PANTHER" id="PTHR30024:SF47">
    <property type="entry name" value="TAURINE-BINDING PERIPLASMIC PROTEIN"/>
    <property type="match status" value="1"/>
</dbReference>
<dbReference type="RefSeq" id="WP_173161963.1">
    <property type="nucleotide sequence ID" value="NZ_AP022871.1"/>
</dbReference>
<evidence type="ECO:0000313" key="7">
    <source>
        <dbReference type="Proteomes" id="UP000503011"/>
    </source>
</evidence>
<evidence type="ECO:0000313" key="6">
    <source>
        <dbReference type="EMBL" id="BCB89904.1"/>
    </source>
</evidence>
<dbReference type="KEGG" id="psuu:Psuf_072170"/>
<feature type="signal peptide" evidence="4">
    <location>
        <begin position="1"/>
        <end position="22"/>
    </location>
</feature>
<protein>
    <recommendedName>
        <fullName evidence="5">SsuA/THI5-like domain-containing protein</fullName>
    </recommendedName>
</protein>
<keyword evidence="3 4" id="KW-0732">Signal</keyword>
<dbReference type="PROSITE" id="PS51257">
    <property type="entry name" value="PROKAR_LIPOPROTEIN"/>
    <property type="match status" value="1"/>
</dbReference>
<organism evidence="6 7">
    <name type="scientific">Phytohabitans suffuscus</name>
    <dbReference type="NCBI Taxonomy" id="624315"/>
    <lineage>
        <taxon>Bacteria</taxon>
        <taxon>Bacillati</taxon>
        <taxon>Actinomycetota</taxon>
        <taxon>Actinomycetes</taxon>
        <taxon>Micromonosporales</taxon>
        <taxon>Micromonosporaceae</taxon>
    </lineage>
</organism>